<evidence type="ECO:0000259" key="1">
    <source>
        <dbReference type="Pfam" id="PF03184"/>
    </source>
</evidence>
<feature type="domain" description="DDE-1" evidence="1">
    <location>
        <begin position="16"/>
        <end position="114"/>
    </location>
</feature>
<dbReference type="EMBL" id="ML994630">
    <property type="protein sequence ID" value="KAF2186139.1"/>
    <property type="molecule type" value="Genomic_DNA"/>
</dbReference>
<protein>
    <submittedName>
        <fullName evidence="2">DDE-domain-containing protein</fullName>
    </submittedName>
</protein>
<organism evidence="2 3">
    <name type="scientific">Zopfia rhizophila CBS 207.26</name>
    <dbReference type="NCBI Taxonomy" id="1314779"/>
    <lineage>
        <taxon>Eukaryota</taxon>
        <taxon>Fungi</taxon>
        <taxon>Dikarya</taxon>
        <taxon>Ascomycota</taxon>
        <taxon>Pezizomycotina</taxon>
        <taxon>Dothideomycetes</taxon>
        <taxon>Dothideomycetes incertae sedis</taxon>
        <taxon>Zopfiaceae</taxon>
        <taxon>Zopfia</taxon>
    </lineage>
</organism>
<dbReference type="GO" id="GO:0003676">
    <property type="term" value="F:nucleic acid binding"/>
    <property type="evidence" value="ECO:0007669"/>
    <property type="project" value="InterPro"/>
</dbReference>
<evidence type="ECO:0000313" key="3">
    <source>
        <dbReference type="Proteomes" id="UP000800200"/>
    </source>
</evidence>
<evidence type="ECO:0000313" key="2">
    <source>
        <dbReference type="EMBL" id="KAF2186139.1"/>
    </source>
</evidence>
<dbReference type="OrthoDB" id="5425161at2759"/>
<keyword evidence="3" id="KW-1185">Reference proteome</keyword>
<gene>
    <name evidence="2" type="ORF">K469DRAFT_572788</name>
</gene>
<dbReference type="AlphaFoldDB" id="A0A6A6E6D7"/>
<reference evidence="2" key="1">
    <citation type="journal article" date="2020" name="Stud. Mycol.">
        <title>101 Dothideomycetes genomes: a test case for predicting lifestyles and emergence of pathogens.</title>
        <authorList>
            <person name="Haridas S."/>
            <person name="Albert R."/>
            <person name="Binder M."/>
            <person name="Bloem J."/>
            <person name="Labutti K."/>
            <person name="Salamov A."/>
            <person name="Andreopoulos B."/>
            <person name="Baker S."/>
            <person name="Barry K."/>
            <person name="Bills G."/>
            <person name="Bluhm B."/>
            <person name="Cannon C."/>
            <person name="Castanera R."/>
            <person name="Culley D."/>
            <person name="Daum C."/>
            <person name="Ezra D."/>
            <person name="Gonzalez J."/>
            <person name="Henrissat B."/>
            <person name="Kuo A."/>
            <person name="Liang C."/>
            <person name="Lipzen A."/>
            <person name="Lutzoni F."/>
            <person name="Magnuson J."/>
            <person name="Mondo S."/>
            <person name="Nolan M."/>
            <person name="Ohm R."/>
            <person name="Pangilinan J."/>
            <person name="Park H.-J."/>
            <person name="Ramirez L."/>
            <person name="Alfaro M."/>
            <person name="Sun H."/>
            <person name="Tritt A."/>
            <person name="Yoshinaga Y."/>
            <person name="Zwiers L.-H."/>
            <person name="Turgeon B."/>
            <person name="Goodwin S."/>
            <person name="Spatafora J."/>
            <person name="Crous P."/>
            <person name="Grigoriev I."/>
        </authorList>
    </citation>
    <scope>NUCLEOTIDE SEQUENCE</scope>
    <source>
        <strain evidence="2">CBS 207.26</strain>
    </source>
</reference>
<sequence>IPGDYLLGVSDLGYNNDELSLDWIEHFNRFSAVSQKVAWRLLIFDGFGGHLTKHHQSITFQNLCEEYKIITLYIPSHSSHLLQPLNVGCFRLLKKAYSYEVMKLSRYGNFHVTKEDFLPAFKTTFYKVFTESNI</sequence>
<accession>A0A6A6E6D7</accession>
<dbReference type="Pfam" id="PF03184">
    <property type="entry name" value="DDE_1"/>
    <property type="match status" value="1"/>
</dbReference>
<feature type="non-terminal residue" evidence="2">
    <location>
        <position position="1"/>
    </location>
</feature>
<name>A0A6A6E6D7_9PEZI</name>
<dbReference type="Proteomes" id="UP000800200">
    <property type="component" value="Unassembled WGS sequence"/>
</dbReference>
<dbReference type="InterPro" id="IPR004875">
    <property type="entry name" value="DDE_SF_endonuclease_dom"/>
</dbReference>
<proteinExistence type="predicted"/>